<dbReference type="AlphaFoldDB" id="A0A7R7EM65"/>
<gene>
    <name evidence="1" type="ORF">bsdtb5_27310</name>
</gene>
<protein>
    <submittedName>
        <fullName evidence="1">Hydrolase</fullName>
    </submittedName>
</protein>
<dbReference type="KEGG" id="ahb:bsdtb5_27310"/>
<reference evidence="1 2" key="1">
    <citation type="submission" date="2020-11" db="EMBL/GenBank/DDBJ databases">
        <title>Draft genome sequencing of a Lachnospiraceae strain isolated from anoxic soil subjected to BSD treatment.</title>
        <authorList>
            <person name="Uek A."/>
            <person name="Tonouchi A."/>
        </authorList>
    </citation>
    <scope>NUCLEOTIDE SEQUENCE [LARGE SCALE GENOMIC DNA]</scope>
    <source>
        <strain evidence="1 2">TB5</strain>
    </source>
</reference>
<dbReference type="PANTHER" id="PTHR42967">
    <property type="entry name" value="METAL DEPENDENT HYDROLASE"/>
    <property type="match status" value="1"/>
</dbReference>
<dbReference type="GO" id="GO:0016787">
    <property type="term" value="F:hydrolase activity"/>
    <property type="evidence" value="ECO:0007669"/>
    <property type="project" value="UniProtKB-KW"/>
</dbReference>
<accession>A0A7R7EM65</accession>
<dbReference type="RefSeq" id="WP_271712553.1">
    <property type="nucleotide sequence ID" value="NZ_AP024169.1"/>
</dbReference>
<sequence length="253" mass="30279">MTTKKENIKVWYLNHSGFAVQTASHFLIFDYYPEKGEPFWGKFDNGLINPIELKDQRVIVFSSHAHFDHYNEKIFELRDTVTDLHYVLSDDIKKLKEHDKGDILPVHFWKEYDYQDMHIKTLHSTDVGVAYFITVDGTTIYYAGDLNWWLWKGDDEHSIKTMGGEYRHEIDSLKNEKIDIAFIPADPRLEENYILGIDYFLRTVDTKVLFPMHFWGRYKIFDWIQNDRLTIQYQDKIKEITHRGQLFELEITK</sequence>
<proteinExistence type="predicted"/>
<dbReference type="Proteomes" id="UP000595897">
    <property type="component" value="Chromosome"/>
</dbReference>
<dbReference type="Gene3D" id="3.60.15.10">
    <property type="entry name" value="Ribonuclease Z/Hydroxyacylglutathione hydrolase-like"/>
    <property type="match status" value="1"/>
</dbReference>
<keyword evidence="2" id="KW-1185">Reference proteome</keyword>
<evidence type="ECO:0000313" key="2">
    <source>
        <dbReference type="Proteomes" id="UP000595897"/>
    </source>
</evidence>
<organism evidence="1 2">
    <name type="scientific">Anaeromicropila herbilytica</name>
    <dbReference type="NCBI Taxonomy" id="2785025"/>
    <lineage>
        <taxon>Bacteria</taxon>
        <taxon>Bacillati</taxon>
        <taxon>Bacillota</taxon>
        <taxon>Clostridia</taxon>
        <taxon>Lachnospirales</taxon>
        <taxon>Lachnospiraceae</taxon>
        <taxon>Anaeromicropila</taxon>
    </lineage>
</organism>
<evidence type="ECO:0000313" key="1">
    <source>
        <dbReference type="EMBL" id="BCN31436.1"/>
    </source>
</evidence>
<dbReference type="EMBL" id="AP024169">
    <property type="protein sequence ID" value="BCN31436.1"/>
    <property type="molecule type" value="Genomic_DNA"/>
</dbReference>
<dbReference type="InterPro" id="IPR036866">
    <property type="entry name" value="RibonucZ/Hydroxyglut_hydro"/>
</dbReference>
<dbReference type="PANTHER" id="PTHR42967:SF1">
    <property type="entry name" value="MBL FOLD METALLO-HYDROLASE"/>
    <property type="match status" value="1"/>
</dbReference>
<name>A0A7R7EM65_9FIRM</name>
<dbReference type="SUPFAM" id="SSF56281">
    <property type="entry name" value="Metallo-hydrolase/oxidoreductase"/>
    <property type="match status" value="1"/>
</dbReference>
<keyword evidence="1" id="KW-0378">Hydrolase</keyword>